<evidence type="ECO:0000313" key="2">
    <source>
        <dbReference type="EMBL" id="JAQ03865.1"/>
    </source>
</evidence>
<feature type="region of interest" description="Disordered" evidence="1">
    <location>
        <begin position="32"/>
        <end position="77"/>
    </location>
</feature>
<evidence type="ECO:0000256" key="1">
    <source>
        <dbReference type="SAM" id="MobiDB-lite"/>
    </source>
</evidence>
<feature type="compositionally biased region" description="Polar residues" evidence="1">
    <location>
        <begin position="1608"/>
        <end position="1619"/>
    </location>
</feature>
<feature type="region of interest" description="Disordered" evidence="1">
    <location>
        <begin position="1007"/>
        <end position="1070"/>
    </location>
</feature>
<feature type="compositionally biased region" description="Polar residues" evidence="1">
    <location>
        <begin position="270"/>
        <end position="282"/>
    </location>
</feature>
<feature type="compositionally biased region" description="Basic and acidic residues" evidence="1">
    <location>
        <begin position="779"/>
        <end position="789"/>
    </location>
</feature>
<feature type="compositionally biased region" description="Polar residues" evidence="1">
    <location>
        <begin position="1418"/>
        <end position="1428"/>
    </location>
</feature>
<feature type="region of interest" description="Disordered" evidence="1">
    <location>
        <begin position="93"/>
        <end position="112"/>
    </location>
</feature>
<feature type="compositionally biased region" description="Polar residues" evidence="1">
    <location>
        <begin position="1448"/>
        <end position="1461"/>
    </location>
</feature>
<gene>
    <name evidence="2" type="primary">Srrm2_2</name>
    <name evidence="2" type="ORF">g.87435</name>
</gene>
<feature type="region of interest" description="Disordered" evidence="1">
    <location>
        <begin position="776"/>
        <end position="861"/>
    </location>
</feature>
<feature type="region of interest" description="Disordered" evidence="1">
    <location>
        <begin position="1"/>
        <end position="20"/>
    </location>
</feature>
<feature type="compositionally biased region" description="Basic residues" evidence="1">
    <location>
        <begin position="803"/>
        <end position="817"/>
    </location>
</feature>
<feature type="compositionally biased region" description="Basic and acidic residues" evidence="1">
    <location>
        <begin position="1209"/>
        <end position="1225"/>
    </location>
</feature>
<accession>A0A146L8F0</accession>
<feature type="compositionally biased region" description="Polar residues" evidence="1">
    <location>
        <begin position="1009"/>
        <end position="1024"/>
    </location>
</feature>
<feature type="compositionally biased region" description="Basic residues" evidence="1">
    <location>
        <begin position="2495"/>
        <end position="2504"/>
    </location>
</feature>
<feature type="region of interest" description="Disordered" evidence="1">
    <location>
        <begin position="2314"/>
        <end position="2524"/>
    </location>
</feature>
<name>A0A146L8F0_LYGHE</name>
<feature type="compositionally biased region" description="Low complexity" evidence="1">
    <location>
        <begin position="1251"/>
        <end position="1261"/>
    </location>
</feature>
<feature type="compositionally biased region" description="Polar residues" evidence="1">
    <location>
        <begin position="829"/>
        <end position="840"/>
    </location>
</feature>
<feature type="compositionally biased region" description="Basic and acidic residues" evidence="1">
    <location>
        <begin position="2045"/>
        <end position="2060"/>
    </location>
</feature>
<feature type="compositionally biased region" description="Basic and acidic residues" evidence="1">
    <location>
        <begin position="1721"/>
        <end position="1743"/>
    </location>
</feature>
<feature type="compositionally biased region" description="Polar residues" evidence="1">
    <location>
        <begin position="1520"/>
        <end position="1544"/>
    </location>
</feature>
<feature type="compositionally biased region" description="Polar residues" evidence="1">
    <location>
        <begin position="151"/>
        <end position="167"/>
    </location>
</feature>
<feature type="compositionally biased region" description="Basic and acidic residues" evidence="1">
    <location>
        <begin position="1430"/>
        <end position="1446"/>
    </location>
</feature>
<feature type="compositionally biased region" description="Basic and acidic residues" evidence="1">
    <location>
        <begin position="2009"/>
        <end position="2026"/>
    </location>
</feature>
<feature type="compositionally biased region" description="Basic and acidic residues" evidence="1">
    <location>
        <begin position="1124"/>
        <end position="1151"/>
    </location>
</feature>
<feature type="compositionally biased region" description="Basic and acidic residues" evidence="1">
    <location>
        <begin position="1332"/>
        <end position="1342"/>
    </location>
</feature>
<feature type="region of interest" description="Disordered" evidence="1">
    <location>
        <begin position="263"/>
        <end position="282"/>
    </location>
</feature>
<feature type="region of interest" description="Disordered" evidence="1">
    <location>
        <begin position="1590"/>
        <end position="1621"/>
    </location>
</feature>
<feature type="region of interest" description="Disordered" evidence="1">
    <location>
        <begin position="1098"/>
        <end position="1544"/>
    </location>
</feature>
<feature type="compositionally biased region" description="Polar residues" evidence="1">
    <location>
        <begin position="1315"/>
        <end position="1330"/>
    </location>
</feature>
<feature type="compositionally biased region" description="Basic residues" evidence="1">
    <location>
        <begin position="1041"/>
        <end position="1057"/>
    </location>
</feature>
<feature type="region of interest" description="Disordered" evidence="1">
    <location>
        <begin position="1713"/>
        <end position="1743"/>
    </location>
</feature>
<organism evidence="2">
    <name type="scientific">Lygus hesperus</name>
    <name type="common">Western plant bug</name>
    <dbReference type="NCBI Taxonomy" id="30085"/>
    <lineage>
        <taxon>Eukaryota</taxon>
        <taxon>Metazoa</taxon>
        <taxon>Ecdysozoa</taxon>
        <taxon>Arthropoda</taxon>
        <taxon>Hexapoda</taxon>
        <taxon>Insecta</taxon>
        <taxon>Pterygota</taxon>
        <taxon>Neoptera</taxon>
        <taxon>Paraneoptera</taxon>
        <taxon>Hemiptera</taxon>
        <taxon>Heteroptera</taxon>
        <taxon>Panheteroptera</taxon>
        <taxon>Cimicomorpha</taxon>
        <taxon>Miridae</taxon>
        <taxon>Mirini</taxon>
        <taxon>Lygus</taxon>
    </lineage>
</organism>
<feature type="compositionally biased region" description="Polar residues" evidence="1">
    <location>
        <begin position="691"/>
        <end position="713"/>
    </location>
</feature>
<sequence length="2524" mass="279319">MTRKKSRPQHRENVSSKSVNEGGFYKMFWDNLDGDEATDASPQSPDVVPRNSPSLIIINDSDDENPNTIDESSGDILGIPLPIKEELLLETNTGNKEHSEGQSCNMPSEVIPRNSPSVIVINDSDDENPYTIDERSGDSLETPLPIKQELSLETQTSAANKDQNADQSGDFPSEKTIEDGVISSLQPTSLGHSSSASPCDASINSLPLVSDQRTLSEGLRSPILTNSPEKSRSVSQDPIENDSNLILAHTVDNSEHLIPPCEASIPSEPQAIQGSISSEPQAIQENGDPLREFDQVSSISSPFHQIDDLSGNECPIPLGNEPAVNENRCEEEELPVSEQIVDDTGSTQAMSEKTGQALELLKSLLVLPDEDNPNYSTSINNDDVHMDVDINHDETRIISVTDNSLDVEREVEGSQFTRNNVYDHSKDPANIPVCSSSDHALGVPVPPVTSHVDFSSISEPAATNLSEPTIIHQREPAVISELKDAATDEFPTYGHILPSKIKIEPIAIRRSLDLLRKELLALYNNCNVKIAFEHKTDNEVVGEEADTSKNEEVDLNIPITPPCRVMVERLPTPMVLKGYVALCSKSFQKWKLRVIRLRNEEKFRHLGVWRRGRTRLWRECQLAGMDKGSYDKQVAYIAEHKICETSSSSSSDESSDGEADTSTDNIFVDVFGNHSKAVDDSSADESDVSELNSQNRTSPSTPEKSQSVNSTNLDVSRLAVEKSDASKCKLVGPKSLDNNVSPCRDEYIVERSTVHEDTNSEGKKTAPLKITIRKTSVNKSEDEREKSVESEVENSFTVPPKPANKRVKRTFVTKRTYRKPEEPHPSPASILTENDTQKSSLLEPPKKRSMPHYVEDNNENEESLLGRRSHEVENFNLLEKWDIPFEEPTLFRSPRVASRLAQIKTKEAFTRKNYVRQQPIPPKPVALCKDVKEVVEMLCSKTVEAMLLPDSISSSLNITDSDNHMEFVNLAPEVHGSIEAGGIAPHEISSMATDKVQKTVACEEDDASETLSVTHCETSSTIDTSECGDSPKKETVTSPTSKKKKRSYGYRRRRGNRAKPSCKIIDNSSTDEKMDADVVSSKLFPKVVLSPLQSTQVPVVSEGPGQSPQESEEDFLQPKNIVADIEKVESENKAMERSTKHPSDKKDELVPEKPQLTSHARNTRSKQPVLVSDGKDVVSPRVTRSKQPTITIDPEVLENFGIRKINRKSSSDKKNNASENKDECKAAPIEPPKKSIQRKRAKGKSSVPQDSPASPAATAASIERIESDTNQTTQVHEVSEGPGEVVDSFDSIKQPLQIEIPKDNDYSANKKRKPANSTQSIQDSPMSPTSDEPEKSSNEKLKSANSIQGIPDSPMSPTSDAPEIEVVQPRITRSKNRMLRGGMGYITVKPTTPNYDQQDSKSCEDIERNAESQKIPLVNQSGTTSTAASEKIHEEVSEDSSKRKNEVGLSSATVENKNQILENKETSDLSECGEVQLKLGSELRNDSTAESKPDPVTNDSDSGDKTKSVNVVTDSDAGSELTTNNSTIRSEPNPMANKSTTEVNDQRSVIVKEISDTIVSLILGPLNHKQPTATPNSPGEIVTDLQAPIKSDTKRSPIKVVSPEPTERTGSPLHSNPSRGRQEVLETLNSILKLSSQNKKISDSLTAAGNVNPFEKKEAIVELKNASDDEFDSGDAADGLVVDEDRDFSDDDDNSAELASRIDQIIKDQIKSDNELPGAAKKAEIGKEKGSLGKRRDSIDERTGLPTTILQKLRDPRIRSKLLSQFEDNEDLSTSETVPTHHHQPLNPTDLIKAPVNETPASTIRDPRAIRGVSDPRRRVETPAIAPEPTVGAKVAASNKTVETVSNLLPTTAVPTAGANILRDAVNPAATLSGTGNPPALARGSISTPSALKSTITPAVVGTQPITPIIPRGPLLPTPTALLPTITALRHAAPTIHPTPNNTRTGVTLSYVRPGVTPTSEFVEPNKVDDIDDCEEESLKRRPKKQKKELDTELMYKSPLEDLQSEARPTYDRTPSRGNGRYDRRNFVGNKRGRRNSNETMPSRWDVRHNGGRRERDNLHYPESQHSYNQDRWGRQQVNGNINPIPSDGRINPTPWQHNNWYPEQTAHPNDTMHQEPRLSYMDTRLLNLSLLPKTTNLNTPPFTKVYVSFNHGNPQILGIAPPTYDPKEKASTITMMDPMGQEMIDIVQLPRPTSGLTSDYFNDLPDEFCLEKLITHPYLALSDMMDEEVEIENHGISIFNDSDEERKTVRGNLASRRHANDPRNQSSVLLEKTDKVNNVEPKKSFATNDPLENILHCLPALKEQYAFKKSKLDSISDPWDDDSDKLVAPPPPTWSNEVSTSPEPKKLVGKITPTSDINESAVDNWRNPSPPKKKKSKKSRSPSRKRSKSKSKKTRRRSASNSPSRSWSPGRWKSSKSRSPYSKGRSRSRSPYSKGRSRSRSPYSKGRSRSRSPYSKNRSRSRSPSYRSRGRSRSRSRDRSRSRGRSSSNSSERRVRKTKRSRSRSPGYHRSSSSPSRKRHSRQ</sequence>
<protein>
    <submittedName>
        <fullName evidence="2">Serine/arginine repetitive matrix protein 2</fullName>
    </submittedName>
</protein>
<dbReference type="EMBL" id="GDHC01014764">
    <property type="protein sequence ID" value="JAQ03865.1"/>
    <property type="molecule type" value="Transcribed_RNA"/>
</dbReference>
<feature type="compositionally biased region" description="Basic and acidic residues" evidence="1">
    <location>
        <begin position="1398"/>
        <end position="1411"/>
    </location>
</feature>
<reference evidence="2" key="1">
    <citation type="journal article" date="2016" name="Gigascience">
        <title>De novo construction of an expanded transcriptome assembly for the western tarnished plant bug, Lygus hesperus.</title>
        <authorList>
            <person name="Tassone E.E."/>
            <person name="Geib S.M."/>
            <person name="Hall B."/>
            <person name="Fabrick J.A."/>
            <person name="Brent C.S."/>
            <person name="Hull J.J."/>
        </authorList>
    </citation>
    <scope>NUCLEOTIDE SEQUENCE</scope>
</reference>
<proteinExistence type="predicted"/>
<feature type="region of interest" description="Disordered" evidence="1">
    <location>
        <begin position="1769"/>
        <end position="1832"/>
    </location>
</feature>
<feature type="compositionally biased region" description="Basic and acidic residues" evidence="1">
    <location>
        <begin position="1805"/>
        <end position="1821"/>
    </location>
</feature>
<feature type="region of interest" description="Disordered" evidence="1">
    <location>
        <begin position="1975"/>
        <end position="2068"/>
    </location>
</feature>
<feature type="compositionally biased region" description="Basic and acidic residues" evidence="1">
    <location>
        <begin position="1481"/>
        <end position="1493"/>
    </location>
</feature>
<feature type="compositionally biased region" description="Low complexity" evidence="1">
    <location>
        <begin position="2505"/>
        <end position="2516"/>
    </location>
</feature>
<feature type="region of interest" description="Disordered" evidence="1">
    <location>
        <begin position="120"/>
        <end position="175"/>
    </location>
</feature>
<feature type="compositionally biased region" description="Low complexity" evidence="1">
    <location>
        <begin position="2452"/>
        <end position="2468"/>
    </location>
</feature>
<feature type="compositionally biased region" description="Low complexity" evidence="1">
    <location>
        <begin position="2400"/>
        <end position="2413"/>
    </location>
</feature>
<feature type="compositionally biased region" description="Polar residues" evidence="1">
    <location>
        <begin position="1098"/>
        <end position="1109"/>
    </location>
</feature>
<feature type="region of interest" description="Disordered" evidence="1">
    <location>
        <begin position="678"/>
        <end position="713"/>
    </location>
</feature>
<feature type="compositionally biased region" description="Basic residues" evidence="1">
    <location>
        <begin position="2372"/>
        <end position="2399"/>
    </location>
</feature>